<dbReference type="InterPro" id="IPR057413">
    <property type="entry name" value="Beta-barrel_INTS6"/>
</dbReference>
<accession>E3N2G1</accession>
<proteinExistence type="predicted"/>
<dbReference type="GO" id="GO:0032039">
    <property type="term" value="C:integrator complex"/>
    <property type="evidence" value="ECO:0007669"/>
    <property type="project" value="TreeGrafter"/>
</dbReference>
<dbReference type="Pfam" id="PF25462">
    <property type="entry name" value="Beta-barrel_INTS6"/>
    <property type="match status" value="1"/>
</dbReference>
<keyword evidence="4" id="KW-1185">Reference proteome</keyword>
<dbReference type="HOGENOM" id="CLU_006789_0_0_1"/>
<dbReference type="InterPro" id="IPR036465">
    <property type="entry name" value="vWFA_dom_sf"/>
</dbReference>
<dbReference type="GO" id="GO:0034472">
    <property type="term" value="P:snRNA 3'-end processing"/>
    <property type="evidence" value="ECO:0007669"/>
    <property type="project" value="TreeGrafter"/>
</dbReference>
<dbReference type="OMA" id="MAFQQYL"/>
<evidence type="ECO:0000259" key="2">
    <source>
        <dbReference type="Pfam" id="PF25462"/>
    </source>
</evidence>
<dbReference type="OrthoDB" id="9449012at2759"/>
<feature type="region of interest" description="Disordered" evidence="1">
    <location>
        <begin position="667"/>
        <end position="744"/>
    </location>
</feature>
<dbReference type="AlphaFoldDB" id="E3N2G1"/>
<dbReference type="InterPro" id="IPR051113">
    <property type="entry name" value="Integrator_subunit6"/>
</dbReference>
<evidence type="ECO:0000313" key="4">
    <source>
        <dbReference type="Proteomes" id="UP000008281"/>
    </source>
</evidence>
<dbReference type="STRING" id="31234.E3N2G1"/>
<dbReference type="FunFam" id="3.40.50.410:FF:000010">
    <property type="entry name" value="Integrator complex subunit 6 like"/>
    <property type="match status" value="1"/>
</dbReference>
<dbReference type="SUPFAM" id="SSF53300">
    <property type="entry name" value="vWA-like"/>
    <property type="match status" value="1"/>
</dbReference>
<organism evidence="4">
    <name type="scientific">Caenorhabditis remanei</name>
    <name type="common">Caenorhabditis vulgaris</name>
    <dbReference type="NCBI Taxonomy" id="31234"/>
    <lineage>
        <taxon>Eukaryota</taxon>
        <taxon>Metazoa</taxon>
        <taxon>Ecdysozoa</taxon>
        <taxon>Nematoda</taxon>
        <taxon>Chromadorea</taxon>
        <taxon>Rhabditida</taxon>
        <taxon>Rhabditina</taxon>
        <taxon>Rhabditomorpha</taxon>
        <taxon>Rhabditoidea</taxon>
        <taxon>Rhabditidae</taxon>
        <taxon>Peloderinae</taxon>
        <taxon>Caenorhabditis</taxon>
    </lineage>
</organism>
<reference evidence="3" key="1">
    <citation type="submission" date="2007-07" db="EMBL/GenBank/DDBJ databases">
        <title>PCAP assembly of the Caenorhabditis remanei genome.</title>
        <authorList>
            <consortium name="The Caenorhabditis remanei Sequencing Consortium"/>
            <person name="Wilson R.K."/>
        </authorList>
    </citation>
    <scope>NUCLEOTIDE SEQUENCE [LARGE SCALE GENOMIC DNA]</scope>
    <source>
        <strain evidence="3">PB4641</strain>
    </source>
</reference>
<feature type="domain" description="Integrator complex subunit 6-like beta-barrel" evidence="2">
    <location>
        <begin position="259"/>
        <end position="404"/>
    </location>
</feature>
<dbReference type="EMBL" id="DS268513">
    <property type="protein sequence ID" value="EFO84180.1"/>
    <property type="molecule type" value="Genomic_DNA"/>
</dbReference>
<dbReference type="PANTHER" id="PTHR12957:SF2">
    <property type="entry name" value="INTEGRATOR COMPLEX SUBUNIT 6"/>
    <property type="match status" value="1"/>
</dbReference>
<dbReference type="PANTHER" id="PTHR12957">
    <property type="entry name" value="DEAD/H BOX POLYPEPTIDE 26/DICE1-RELATED"/>
    <property type="match status" value="1"/>
</dbReference>
<dbReference type="Proteomes" id="UP000008281">
    <property type="component" value="Unassembled WGS sequence"/>
</dbReference>
<evidence type="ECO:0000313" key="3">
    <source>
        <dbReference type="EMBL" id="EFO84180.1"/>
    </source>
</evidence>
<dbReference type="Gene3D" id="3.40.50.410">
    <property type="entry name" value="von Willebrand factor, type A domain"/>
    <property type="match status" value="1"/>
</dbReference>
<dbReference type="InParanoid" id="E3N2G1"/>
<evidence type="ECO:0000256" key="1">
    <source>
        <dbReference type="SAM" id="MobiDB-lite"/>
    </source>
</evidence>
<protein>
    <recommendedName>
        <fullName evidence="2">Integrator complex subunit 6-like beta-barrel domain-containing protein</fullName>
    </recommendedName>
</protein>
<sequence>MPCFFFILDTSGSMSTRSHPQFSFFDLAKNYIETFIKVRTRHDSRIAIGRENDRYFLMTTQTRYPENVKVVSEKLGGIVVDELKKLTLPYGSAQLHHTILDAFRVLHVNRAQTGIDGVGTGRAIQNTEQVVMILLTDGSGISGIPIDFRLFFDPPFLGSEMTKEAFRWDQKLYTVVFRIPSTPYRPTQSQLTTIDIDLPVIEKLCSRTSGRSFSIISTRQIQISIDYILAMASQHKVGVRFDCLPAIPGNVSPDEIARIKAKFKKVIDKKPVTNLISRLNPQGRPVSCHWPIPESYFPIRAMDQLPQRTAHPVILCAPMALPLTIRTEIPVDKLELEPSGVSDIIMEILQGRKDMTVWTYIEGSSNGPTAPFGCLRMNTMGTGITLILLPFNFPLFYPLIEEVIKDPILTTSQVWRQRLDSYFQTVPYYYFTQMRICLDKIRVKVEYNSSMSNIYAGALLSHLNRLKVKAKEEFDQVGIATKLNESRAPRLTNPSIRIERITSRTSIIGLGTEDDNIEDENLDGVEPTPIYSGDFQIPLYPPLISEAHGDTSYRNPYSSTIEDLVSKLNKIEANVEMLFNPHKTTLLDMAKLGVKPRFNTLEELHNMPQKTMGEYEAYQAARQQFYGPPMRKIDEERDRTHAFGNPYKLKGMGAGIDEVMDSAVVEGNSPQGQGGKRYGEIRQSVGGGPPKRRRGPLGIDAFDIYRTRRSMRGSSVASSEFDRRDSIDDLPGSMTPGTSGGSTPVNEFEDLQLQEMDSDEQLQKNLDEVTEMMNKRKREETGEKMEQKVPKRLEILEPPAPPAEIISDQEIITRKIRIGSIVRKPANHRAYEEIMTLVTGITNETCSKLIKYAVRESQRFKLKQLTQKLEDRLKVI</sequence>
<gene>
    <name evidence="3" type="ORF">CRE_16239</name>
</gene>
<dbReference type="eggNOG" id="KOG3768">
    <property type="taxonomic scope" value="Eukaryota"/>
</dbReference>
<feature type="compositionally biased region" description="Low complexity" evidence="1">
    <location>
        <begin position="731"/>
        <end position="744"/>
    </location>
</feature>
<name>E3N2G1_CAERE</name>
<dbReference type="FunCoup" id="E3N2G1">
    <property type="interactions" value="2905"/>
</dbReference>